<dbReference type="GO" id="GO:0015074">
    <property type="term" value="P:DNA integration"/>
    <property type="evidence" value="ECO:0007669"/>
    <property type="project" value="InterPro"/>
</dbReference>
<comment type="caution">
    <text evidence="2">The sequence shown here is derived from an EMBL/GenBank/DDBJ whole genome shotgun (WGS) entry which is preliminary data.</text>
</comment>
<evidence type="ECO:0000259" key="1">
    <source>
        <dbReference type="Pfam" id="PF13333"/>
    </source>
</evidence>
<evidence type="ECO:0000313" key="2">
    <source>
        <dbReference type="EMBL" id="MPM13482.1"/>
    </source>
</evidence>
<dbReference type="InterPro" id="IPR001584">
    <property type="entry name" value="Integrase_cat-core"/>
</dbReference>
<reference evidence="2" key="1">
    <citation type="submission" date="2019-08" db="EMBL/GenBank/DDBJ databases">
        <authorList>
            <person name="Kucharzyk K."/>
            <person name="Murdoch R.W."/>
            <person name="Higgins S."/>
            <person name="Loffler F."/>
        </authorList>
    </citation>
    <scope>NUCLEOTIDE SEQUENCE</scope>
</reference>
<sequence>MTPRLRKLSAEARLIIFDYIETFYNNIRLQKRLGYLSLNDFENLKNNVISLLCMSKGVDRGHTRPDWHTDMSKTNPTE</sequence>
<protein>
    <recommendedName>
        <fullName evidence="1">Integrase catalytic domain-containing protein</fullName>
    </recommendedName>
</protein>
<proteinExistence type="predicted"/>
<dbReference type="AlphaFoldDB" id="A0A644XB90"/>
<dbReference type="Pfam" id="PF13333">
    <property type="entry name" value="rve_2"/>
    <property type="match status" value="1"/>
</dbReference>
<name>A0A644XB90_9ZZZZ</name>
<organism evidence="2">
    <name type="scientific">bioreactor metagenome</name>
    <dbReference type="NCBI Taxonomy" id="1076179"/>
    <lineage>
        <taxon>unclassified sequences</taxon>
        <taxon>metagenomes</taxon>
        <taxon>ecological metagenomes</taxon>
    </lineage>
</organism>
<gene>
    <name evidence="2" type="ORF">SDC9_59839</name>
</gene>
<accession>A0A644XB90</accession>
<feature type="domain" description="Integrase catalytic" evidence="1">
    <location>
        <begin position="10"/>
        <end position="43"/>
    </location>
</feature>
<dbReference type="EMBL" id="VSSQ01002125">
    <property type="protein sequence ID" value="MPM13482.1"/>
    <property type="molecule type" value="Genomic_DNA"/>
</dbReference>